<gene>
    <name evidence="3" type="ORF">HMPREF9336_02680</name>
</gene>
<evidence type="ECO:0000313" key="4">
    <source>
        <dbReference type="Proteomes" id="UP000004816"/>
    </source>
</evidence>
<dbReference type="Gene3D" id="2.40.10.10">
    <property type="entry name" value="Trypsin-like serine proteases"/>
    <property type="match status" value="2"/>
</dbReference>
<dbReference type="InterPro" id="IPR043504">
    <property type="entry name" value="Peptidase_S1_PA_chymotrypsin"/>
</dbReference>
<dbReference type="InterPro" id="IPR001254">
    <property type="entry name" value="Trypsin_dom"/>
</dbReference>
<dbReference type="SUPFAM" id="SSF50494">
    <property type="entry name" value="Trypsin-like serine proteases"/>
    <property type="match status" value="1"/>
</dbReference>
<evidence type="ECO:0000259" key="2">
    <source>
        <dbReference type="Pfam" id="PF00089"/>
    </source>
</evidence>
<dbReference type="OrthoDB" id="4773429at2"/>
<dbReference type="GO" id="GO:0006508">
    <property type="term" value="P:proteolysis"/>
    <property type="evidence" value="ECO:0007669"/>
    <property type="project" value="InterPro"/>
</dbReference>
<dbReference type="GO" id="GO:0004252">
    <property type="term" value="F:serine-type endopeptidase activity"/>
    <property type="evidence" value="ECO:0007669"/>
    <property type="project" value="InterPro"/>
</dbReference>
<proteinExistence type="predicted"/>
<protein>
    <recommendedName>
        <fullName evidence="2">Peptidase S1 domain-containing protein</fullName>
    </recommendedName>
</protein>
<dbReference type="RefSeq" id="WP_007471201.1">
    <property type="nucleotide sequence ID" value="NZ_KI391953.1"/>
</dbReference>
<feature type="chain" id="PRO_5003200481" description="Peptidase S1 domain-containing protein" evidence="1">
    <location>
        <begin position="24"/>
        <end position="232"/>
    </location>
</feature>
<evidence type="ECO:0000313" key="3">
    <source>
        <dbReference type="EMBL" id="EFV12469.1"/>
    </source>
</evidence>
<comment type="caution">
    <text evidence="3">The sequence shown here is derived from an EMBL/GenBank/DDBJ whole genome shotgun (WGS) entry which is preliminary data.</text>
</comment>
<organism evidence="3 4">
    <name type="scientific">Segniliparus rugosus (strain ATCC BAA-974 / DSM 45345 / CCUG 50838 / CIP 108380 / JCM 13579 / CDC 945)</name>
    <dbReference type="NCBI Taxonomy" id="679197"/>
    <lineage>
        <taxon>Bacteria</taxon>
        <taxon>Bacillati</taxon>
        <taxon>Actinomycetota</taxon>
        <taxon>Actinomycetes</taxon>
        <taxon>Mycobacteriales</taxon>
        <taxon>Segniliparaceae</taxon>
        <taxon>Segniliparus</taxon>
    </lineage>
</organism>
<feature type="signal peptide" evidence="1">
    <location>
        <begin position="1"/>
        <end position="23"/>
    </location>
</feature>
<dbReference type="EMBL" id="ACZI02000002">
    <property type="protein sequence ID" value="EFV12469.1"/>
    <property type="molecule type" value="Genomic_DNA"/>
</dbReference>
<name>E5XT58_SEGRC</name>
<dbReference type="AlphaFoldDB" id="E5XT58"/>
<evidence type="ECO:0000256" key="1">
    <source>
        <dbReference type="SAM" id="SignalP"/>
    </source>
</evidence>
<dbReference type="InterPro" id="IPR018114">
    <property type="entry name" value="TRYPSIN_HIS"/>
</dbReference>
<dbReference type="PROSITE" id="PS00134">
    <property type="entry name" value="TRYPSIN_HIS"/>
    <property type="match status" value="1"/>
</dbReference>
<dbReference type="Pfam" id="PF00089">
    <property type="entry name" value="Trypsin"/>
    <property type="match status" value="1"/>
</dbReference>
<dbReference type="Proteomes" id="UP000004816">
    <property type="component" value="Unassembled WGS sequence"/>
</dbReference>
<keyword evidence="1" id="KW-0732">Signal</keyword>
<dbReference type="InterPro" id="IPR009003">
    <property type="entry name" value="Peptidase_S1_PA"/>
</dbReference>
<dbReference type="eggNOG" id="COG3591">
    <property type="taxonomic scope" value="Bacteria"/>
</dbReference>
<sequence length="232" mass="23831">MIARALVSALVAAILIPVPAASASEGADMVVPGVSIFQNDPAGGRFECSSGFVVKLSDGTPGILTAGHCSHGPSVPVTQFDTSSTEHRVGYYVRAANDDTVMGADIGLISVQSDLPVRSGLWGRVPVEGILTAEDARSLPAGEQVCKIGAKTQFSCGPVTEVRGDKVFFRADDTNGDSGSPVFVPAPDGKGVYALGVLVRGTGSSDGSGTIEAQTIAPYLRAWGVKLVITQQ</sequence>
<reference evidence="3 4" key="1">
    <citation type="journal article" date="2011" name="Stand. Genomic Sci.">
        <title>High quality draft genome sequence of Segniliparus rugosus CDC 945(T)= (ATCC BAA-974(T)).</title>
        <authorList>
            <person name="Earl A.M."/>
            <person name="Desjardins C.A."/>
            <person name="Fitzgerald M.G."/>
            <person name="Arachchi H.M."/>
            <person name="Zeng Q."/>
            <person name="Mehta T."/>
            <person name="Griggs A."/>
            <person name="Birren B.W."/>
            <person name="Toney N.C."/>
            <person name="Carr J."/>
            <person name="Posey J."/>
            <person name="Butler W.R."/>
        </authorList>
    </citation>
    <scope>NUCLEOTIDE SEQUENCE [LARGE SCALE GENOMIC DNA]</scope>
    <source>
        <strain evidence="4">ATCC BAA-974 / DSM 45345 / CCUG 50838 / CIP 108380 / JCM 13579 / CDC 945</strain>
    </source>
</reference>
<dbReference type="HOGENOM" id="CLU_1244181_0_0_11"/>
<dbReference type="STRING" id="679197.HMPREF9336_02680"/>
<accession>E5XT58</accession>
<feature type="domain" description="Peptidase S1" evidence="2">
    <location>
        <begin position="62"/>
        <end position="207"/>
    </location>
</feature>
<keyword evidence="4" id="KW-1185">Reference proteome</keyword>